<accession>G8FV27</accession>
<dbReference type="EMBL" id="JN051154">
    <property type="protein sequence ID" value="AER59803.1"/>
    <property type="molecule type" value="Genomic_DNA"/>
</dbReference>
<evidence type="ECO:0000313" key="2">
    <source>
        <dbReference type="EMBL" id="AER59803.1"/>
    </source>
</evidence>
<name>G8FV27_9CAUD</name>
<dbReference type="RefSeq" id="YP_004934209.1">
    <property type="nucleotide sequence ID" value="NC_016161.1"/>
</dbReference>
<dbReference type="InterPro" id="IPR011604">
    <property type="entry name" value="PDDEXK-like_dom_sf"/>
</dbReference>
<keyword evidence="3" id="KW-1185">Reference proteome</keyword>
<reference evidence="2 3" key="1">
    <citation type="journal article" date="2012" name="Gene">
        <title>Genome sequence of the phage clP1, which infects the beer spoilage bacterium Pediococcus damnosus.</title>
        <authorList>
            <person name="Kelly D."/>
            <person name="O'Sullivan O."/>
            <person name="Mills S."/>
            <person name="McAuliffe O."/>
            <person name="Ross R.P."/>
            <person name="Neve H."/>
            <person name="Coffey A."/>
        </authorList>
    </citation>
    <scope>NUCLEOTIDE SEQUENCE [LARGE SCALE GENOMIC DNA]</scope>
</reference>
<proteinExistence type="predicted"/>
<protein>
    <recommendedName>
        <fullName evidence="1">Putative exodeoxyribonuclease 8 PDDEXK-like domain-containing protein</fullName>
    </recommendedName>
</protein>
<dbReference type="Proteomes" id="UP000005879">
    <property type="component" value="Segment"/>
</dbReference>
<dbReference type="GeneID" id="11294592"/>
<feature type="domain" description="Putative exodeoxyribonuclease 8 PDDEXK-like" evidence="1">
    <location>
        <begin position="20"/>
        <end position="218"/>
    </location>
</feature>
<dbReference type="Pfam" id="PF12684">
    <property type="entry name" value="DUF3799"/>
    <property type="match status" value="1"/>
</dbReference>
<organism evidence="2 3">
    <name type="scientific">Pediococcus phage cIP1</name>
    <dbReference type="NCBI Taxonomy" id="2681621"/>
    <lineage>
        <taxon>Viruses</taxon>
        <taxon>Duplodnaviria</taxon>
        <taxon>Heunggongvirae</taxon>
        <taxon>Uroviricota</taxon>
        <taxon>Caudoviricetes</taxon>
        <taxon>Coetzeevirus</taxon>
        <taxon>Coetzeevirus cIP1</taxon>
    </lineage>
</organism>
<dbReference type="Gene3D" id="3.90.320.10">
    <property type="match status" value="1"/>
</dbReference>
<sequence>MTLSYTHMARYIDNEARAYAHYVKHDETAYQTDNLAAPLVYGRVAHSILSGKESDISDLEEQSMYLRGNEENGLKVAFKGLNDAVVLAGNARDEILAGERYETEVPLEDDTFNGRLDVLSTSHIIDYKFVNVSNFDKVWAGDRYDDWIYSTHYALQAAVYMALVGRDIQYNVIAIDKKSLERRVYDMSDLAYNMDMADDIETLVNRINAIERGEIEPVFTNDNSEWSKAYMSSLPISSGFTVAYDGRL</sequence>
<evidence type="ECO:0000259" key="1">
    <source>
        <dbReference type="Pfam" id="PF12684"/>
    </source>
</evidence>
<evidence type="ECO:0000313" key="3">
    <source>
        <dbReference type="Proteomes" id="UP000005879"/>
    </source>
</evidence>
<gene>
    <name evidence="2" type="ORF">clP1_044</name>
</gene>
<dbReference type="KEGG" id="vg:11294592"/>
<dbReference type="InterPro" id="IPR024432">
    <property type="entry name" value="Put_RecE_PDDEXK-like_dom"/>
</dbReference>